<dbReference type="GeneID" id="90531115"/>
<keyword evidence="2" id="KW-1185">Reference proteome</keyword>
<dbReference type="Proteomes" id="UP001524473">
    <property type="component" value="Unassembled WGS sequence"/>
</dbReference>
<gene>
    <name evidence="1" type="ORF">NE695_14855</name>
</gene>
<evidence type="ECO:0000313" key="1">
    <source>
        <dbReference type="EMBL" id="MCQ4841193.1"/>
    </source>
</evidence>
<name>A0ABT1S2M7_9FIRM</name>
<dbReference type="EMBL" id="JANFZH010000040">
    <property type="protein sequence ID" value="MCQ4841193.1"/>
    <property type="molecule type" value="Genomic_DNA"/>
</dbReference>
<evidence type="ECO:0000313" key="2">
    <source>
        <dbReference type="Proteomes" id="UP001524473"/>
    </source>
</evidence>
<accession>A0ABT1S2M7</accession>
<comment type="caution">
    <text evidence="1">The sequence shown here is derived from an EMBL/GenBank/DDBJ whole genome shotgun (WGS) entry which is preliminary data.</text>
</comment>
<dbReference type="RefSeq" id="WP_066860249.1">
    <property type="nucleotide sequence ID" value="NZ_CABKVV010000009.1"/>
</dbReference>
<protein>
    <submittedName>
        <fullName evidence="1">Uncharacterized protein</fullName>
    </submittedName>
</protein>
<sequence>MNYMDEIFLRADLQQIREFLLRGGECGVDPRPYKERIDCVQERMVARLSREYPDREEYEEMVRLLFEYVGTVEDVYMEIGLQAGMILAAQVCQNLKAAFAGE</sequence>
<reference evidence="1 2" key="1">
    <citation type="submission" date="2022-06" db="EMBL/GenBank/DDBJ databases">
        <title>Isolation of gut microbiota from human fecal samples.</title>
        <authorList>
            <person name="Pamer E.G."/>
            <person name="Barat B."/>
            <person name="Waligurski E."/>
            <person name="Medina S."/>
            <person name="Paddock L."/>
            <person name="Mostad J."/>
        </authorList>
    </citation>
    <scope>NUCLEOTIDE SEQUENCE [LARGE SCALE GENOMIC DNA]</scope>
    <source>
        <strain evidence="1 2">DFI.9.73</strain>
    </source>
</reference>
<organism evidence="1 2">
    <name type="scientific">Neglectibacter timonensis</name>
    <dbReference type="NCBI Taxonomy" id="1776382"/>
    <lineage>
        <taxon>Bacteria</taxon>
        <taxon>Bacillati</taxon>
        <taxon>Bacillota</taxon>
        <taxon>Clostridia</taxon>
        <taxon>Eubacteriales</taxon>
        <taxon>Oscillospiraceae</taxon>
        <taxon>Neglectibacter</taxon>
    </lineage>
</organism>
<proteinExistence type="predicted"/>